<organism evidence="2 3">
    <name type="scientific">Fistulina hepatica ATCC 64428</name>
    <dbReference type="NCBI Taxonomy" id="1128425"/>
    <lineage>
        <taxon>Eukaryota</taxon>
        <taxon>Fungi</taxon>
        <taxon>Dikarya</taxon>
        <taxon>Basidiomycota</taxon>
        <taxon>Agaricomycotina</taxon>
        <taxon>Agaricomycetes</taxon>
        <taxon>Agaricomycetidae</taxon>
        <taxon>Agaricales</taxon>
        <taxon>Fistulinaceae</taxon>
        <taxon>Fistulina</taxon>
    </lineage>
</organism>
<feature type="compositionally biased region" description="Polar residues" evidence="1">
    <location>
        <begin position="1"/>
        <end position="15"/>
    </location>
</feature>
<feature type="region of interest" description="Disordered" evidence="1">
    <location>
        <begin position="1"/>
        <end position="30"/>
    </location>
</feature>
<gene>
    <name evidence="2" type="ORF">FISHEDRAFT_42535</name>
</gene>
<name>A0A0D7AD05_9AGAR</name>
<proteinExistence type="predicted"/>
<evidence type="ECO:0000256" key="1">
    <source>
        <dbReference type="SAM" id="MobiDB-lite"/>
    </source>
</evidence>
<dbReference type="Proteomes" id="UP000054144">
    <property type="component" value="Unassembled WGS sequence"/>
</dbReference>
<dbReference type="EMBL" id="KN881806">
    <property type="protein sequence ID" value="KIY48852.1"/>
    <property type="molecule type" value="Genomic_DNA"/>
</dbReference>
<dbReference type="OrthoDB" id="3018573at2759"/>
<feature type="non-terminal residue" evidence="2">
    <location>
        <position position="285"/>
    </location>
</feature>
<sequence>MSSDNTPTDPATDAQSTTSPTGRPRRTHLTDAISKIFKSLSLADRLKKNREIELRNHANASARLDFVLHPVEGQQEPPSETASFITLDEDLDWPTLENDALRTSLGIDSLPEYVTRELAARKQRKANPLTPTKRSSDSEAHSPPKRAKVDASNFRDNVLGFRPSPTFPPIMFDTRGAGWHLPLQVMRTDNLEQLIANRGGPAAVKKAPNSESKSILIYDLEALEKRFGRDDTLAYSQWMDAVIHRAAFESLRDEQGPSGPYAVQIALLHDFFCNLHNAEESFQAW</sequence>
<feature type="region of interest" description="Disordered" evidence="1">
    <location>
        <begin position="119"/>
        <end position="154"/>
    </location>
</feature>
<dbReference type="AlphaFoldDB" id="A0A0D7AD05"/>
<keyword evidence="3" id="KW-1185">Reference proteome</keyword>
<evidence type="ECO:0000313" key="2">
    <source>
        <dbReference type="EMBL" id="KIY48852.1"/>
    </source>
</evidence>
<protein>
    <submittedName>
        <fullName evidence="2">Uncharacterized protein</fullName>
    </submittedName>
</protein>
<reference evidence="2 3" key="1">
    <citation type="journal article" date="2015" name="Fungal Genet. Biol.">
        <title>Evolution of novel wood decay mechanisms in Agaricales revealed by the genome sequences of Fistulina hepatica and Cylindrobasidium torrendii.</title>
        <authorList>
            <person name="Floudas D."/>
            <person name="Held B.W."/>
            <person name="Riley R."/>
            <person name="Nagy L.G."/>
            <person name="Koehler G."/>
            <person name="Ransdell A.S."/>
            <person name="Younus H."/>
            <person name="Chow J."/>
            <person name="Chiniquy J."/>
            <person name="Lipzen A."/>
            <person name="Tritt A."/>
            <person name="Sun H."/>
            <person name="Haridas S."/>
            <person name="LaButti K."/>
            <person name="Ohm R.A."/>
            <person name="Kues U."/>
            <person name="Blanchette R.A."/>
            <person name="Grigoriev I.V."/>
            <person name="Minto R.E."/>
            <person name="Hibbett D.S."/>
        </authorList>
    </citation>
    <scope>NUCLEOTIDE SEQUENCE [LARGE SCALE GENOMIC DNA]</scope>
    <source>
        <strain evidence="2 3">ATCC 64428</strain>
    </source>
</reference>
<evidence type="ECO:0000313" key="3">
    <source>
        <dbReference type="Proteomes" id="UP000054144"/>
    </source>
</evidence>
<accession>A0A0D7AD05</accession>